<evidence type="ECO:0000313" key="7">
    <source>
        <dbReference type="Proteomes" id="UP000002774"/>
    </source>
</evidence>
<dbReference type="Proteomes" id="UP000002774">
    <property type="component" value="Chromosome"/>
</dbReference>
<dbReference type="InterPro" id="IPR011006">
    <property type="entry name" value="CheY-like_superfamily"/>
</dbReference>
<keyword evidence="1 3" id="KW-0597">Phosphoprotein</keyword>
<dbReference type="InterPro" id="IPR016032">
    <property type="entry name" value="Sig_transdc_resp-reg_C-effctor"/>
</dbReference>
<dbReference type="AlphaFoldDB" id="H1Y2D7"/>
<dbReference type="InterPro" id="IPR039420">
    <property type="entry name" value="WalR-like"/>
</dbReference>
<dbReference type="HOGENOM" id="CLU_000445_90_1_10"/>
<dbReference type="GO" id="GO:0006355">
    <property type="term" value="P:regulation of DNA-templated transcription"/>
    <property type="evidence" value="ECO:0007669"/>
    <property type="project" value="InterPro"/>
</dbReference>
<dbReference type="SMART" id="SM00448">
    <property type="entry name" value="REC"/>
    <property type="match status" value="1"/>
</dbReference>
<dbReference type="Gene3D" id="3.40.50.2300">
    <property type="match status" value="1"/>
</dbReference>
<evidence type="ECO:0000313" key="6">
    <source>
        <dbReference type="EMBL" id="EHQ27917.1"/>
    </source>
</evidence>
<evidence type="ECO:0000256" key="2">
    <source>
        <dbReference type="ARBA" id="ARBA00023125"/>
    </source>
</evidence>
<dbReference type="eggNOG" id="COG2197">
    <property type="taxonomic scope" value="Bacteria"/>
</dbReference>
<dbReference type="GO" id="GO:0003677">
    <property type="term" value="F:DNA binding"/>
    <property type="evidence" value="ECO:0007669"/>
    <property type="project" value="UniProtKB-KW"/>
</dbReference>
<proteinExistence type="predicted"/>
<gene>
    <name evidence="6" type="ORF">Mucpa_3821</name>
</gene>
<dbReference type="Pfam" id="PF00196">
    <property type="entry name" value="GerE"/>
    <property type="match status" value="1"/>
</dbReference>
<dbReference type="InterPro" id="IPR000792">
    <property type="entry name" value="Tscrpt_reg_LuxR_C"/>
</dbReference>
<evidence type="ECO:0000259" key="5">
    <source>
        <dbReference type="PROSITE" id="PS50110"/>
    </source>
</evidence>
<protein>
    <submittedName>
        <fullName evidence="6">Two component transcriptional regulator, LuxR family</fullName>
    </submittedName>
</protein>
<evidence type="ECO:0000259" key="4">
    <source>
        <dbReference type="PROSITE" id="PS50043"/>
    </source>
</evidence>
<dbReference type="PANTHER" id="PTHR43214">
    <property type="entry name" value="TWO-COMPONENT RESPONSE REGULATOR"/>
    <property type="match status" value="1"/>
</dbReference>
<name>H1Y2D7_9SPHI</name>
<accession>H1Y2D7</accession>
<sequence length="214" mass="23847">MIKIILAEDHNIVRNGIKSILDNEADMEVVFEAKNGNEVLSWLAEGNSATLILTDMNMPGLNGLGLIKEMKANMPTVILSMLDHENYVIEAITAGAHGYLLKSINKDELLFGLRHVADGGKYICMELTFKLLDKLSGYSPINEPHKTIIAIELSEREKEVLDLISEGYTNNEIADKLFTSRRTVEGHRQNLIEKTGVKNTPSLIRFALQNGLIK</sequence>
<dbReference type="PRINTS" id="PR00038">
    <property type="entry name" value="HTHLUXR"/>
</dbReference>
<dbReference type="SUPFAM" id="SSF46894">
    <property type="entry name" value="C-terminal effector domain of the bipartite response regulators"/>
    <property type="match status" value="1"/>
</dbReference>
<evidence type="ECO:0000256" key="3">
    <source>
        <dbReference type="PROSITE-ProRule" id="PRU00169"/>
    </source>
</evidence>
<organism evidence="6 7">
    <name type="scientific">Mucilaginibacter paludis DSM 18603</name>
    <dbReference type="NCBI Taxonomy" id="714943"/>
    <lineage>
        <taxon>Bacteria</taxon>
        <taxon>Pseudomonadati</taxon>
        <taxon>Bacteroidota</taxon>
        <taxon>Sphingobacteriia</taxon>
        <taxon>Sphingobacteriales</taxon>
        <taxon>Sphingobacteriaceae</taxon>
        <taxon>Mucilaginibacter</taxon>
    </lineage>
</organism>
<dbReference type="CDD" id="cd06170">
    <property type="entry name" value="LuxR_C_like"/>
    <property type="match status" value="1"/>
</dbReference>
<dbReference type="CDD" id="cd17535">
    <property type="entry name" value="REC_NarL-like"/>
    <property type="match status" value="1"/>
</dbReference>
<dbReference type="EMBL" id="CM001403">
    <property type="protein sequence ID" value="EHQ27917.1"/>
    <property type="molecule type" value="Genomic_DNA"/>
</dbReference>
<keyword evidence="2" id="KW-0238">DNA-binding</keyword>
<dbReference type="InterPro" id="IPR058245">
    <property type="entry name" value="NreC/VraR/RcsB-like_REC"/>
</dbReference>
<dbReference type="PROSITE" id="PS50110">
    <property type="entry name" value="RESPONSE_REGULATORY"/>
    <property type="match status" value="1"/>
</dbReference>
<evidence type="ECO:0000256" key="1">
    <source>
        <dbReference type="ARBA" id="ARBA00022553"/>
    </source>
</evidence>
<dbReference type="PROSITE" id="PS50043">
    <property type="entry name" value="HTH_LUXR_2"/>
    <property type="match status" value="1"/>
</dbReference>
<feature type="domain" description="Response regulatory" evidence="5">
    <location>
        <begin position="3"/>
        <end position="117"/>
    </location>
</feature>
<dbReference type="Pfam" id="PF00072">
    <property type="entry name" value="Response_reg"/>
    <property type="match status" value="1"/>
</dbReference>
<dbReference type="SMART" id="SM00421">
    <property type="entry name" value="HTH_LUXR"/>
    <property type="match status" value="1"/>
</dbReference>
<feature type="modified residue" description="4-aspartylphosphate" evidence="3">
    <location>
        <position position="55"/>
    </location>
</feature>
<feature type="domain" description="HTH luxR-type" evidence="4">
    <location>
        <begin position="146"/>
        <end position="211"/>
    </location>
</feature>
<keyword evidence="7" id="KW-1185">Reference proteome</keyword>
<dbReference type="SUPFAM" id="SSF52172">
    <property type="entry name" value="CheY-like"/>
    <property type="match status" value="1"/>
</dbReference>
<dbReference type="RefSeq" id="WP_008508562.1">
    <property type="nucleotide sequence ID" value="NZ_CM001403.1"/>
</dbReference>
<reference evidence="6" key="1">
    <citation type="submission" date="2011-09" db="EMBL/GenBank/DDBJ databases">
        <title>The permanent draft genome of Mucilaginibacter paludis DSM 18603.</title>
        <authorList>
            <consortium name="US DOE Joint Genome Institute (JGI-PGF)"/>
            <person name="Lucas S."/>
            <person name="Han J."/>
            <person name="Lapidus A."/>
            <person name="Bruce D."/>
            <person name="Goodwin L."/>
            <person name="Pitluck S."/>
            <person name="Peters L."/>
            <person name="Kyrpides N."/>
            <person name="Mavromatis K."/>
            <person name="Ivanova N."/>
            <person name="Mikhailova N."/>
            <person name="Held B."/>
            <person name="Detter J.C."/>
            <person name="Tapia R."/>
            <person name="Han C."/>
            <person name="Land M."/>
            <person name="Hauser L."/>
            <person name="Markowitz V."/>
            <person name="Cheng J.-F."/>
            <person name="Hugenholtz P."/>
            <person name="Woyke T."/>
            <person name="Wu D."/>
            <person name="Tindall B."/>
            <person name="Brambilla E."/>
            <person name="Klenk H.-P."/>
            <person name="Eisen J.A."/>
        </authorList>
    </citation>
    <scope>NUCLEOTIDE SEQUENCE [LARGE SCALE GENOMIC DNA]</scope>
    <source>
        <strain evidence="6">DSM 18603</strain>
    </source>
</reference>
<dbReference type="InterPro" id="IPR001789">
    <property type="entry name" value="Sig_transdc_resp-reg_receiver"/>
</dbReference>
<dbReference type="STRING" id="714943.Mucpa_3821"/>
<dbReference type="OrthoDB" id="9797341at2"/>
<dbReference type="PANTHER" id="PTHR43214:SF43">
    <property type="entry name" value="TWO-COMPONENT RESPONSE REGULATOR"/>
    <property type="match status" value="1"/>
</dbReference>
<dbReference type="GO" id="GO:0000160">
    <property type="term" value="P:phosphorelay signal transduction system"/>
    <property type="evidence" value="ECO:0007669"/>
    <property type="project" value="InterPro"/>
</dbReference>